<accession>A0A1H5U2V7</accession>
<dbReference type="Proteomes" id="UP000236723">
    <property type="component" value="Unassembled WGS sequence"/>
</dbReference>
<gene>
    <name evidence="1" type="ORF">SAMN04489712_101852</name>
</gene>
<reference evidence="2" key="1">
    <citation type="submission" date="2016-10" db="EMBL/GenBank/DDBJ databases">
        <authorList>
            <person name="Varghese N."/>
            <person name="Submissions S."/>
        </authorList>
    </citation>
    <scope>NUCLEOTIDE SEQUENCE [LARGE SCALE GENOMIC DNA]</scope>
    <source>
        <strain evidence="2">DSM 43163</strain>
    </source>
</reference>
<evidence type="ECO:0000313" key="2">
    <source>
        <dbReference type="Proteomes" id="UP000236723"/>
    </source>
</evidence>
<dbReference type="EMBL" id="FNVO01000001">
    <property type="protein sequence ID" value="SEF69425.1"/>
    <property type="molecule type" value="Genomic_DNA"/>
</dbReference>
<protein>
    <submittedName>
        <fullName evidence="1">Uncharacterized protein</fullName>
    </submittedName>
</protein>
<proteinExistence type="predicted"/>
<name>A0A1H5U2V7_9ACTN</name>
<sequence length="102" mass="11295">MARVLESWAGSPVRVALHLYGWEIDYDGENLSIYAQPEVSRHVHKPGYLLSGTITATVTEAKERLRALSAAFGQVGIVCRLEYLIVDENGHVLQDRESGIIS</sequence>
<organism evidence="1 2">
    <name type="scientific">Thermomonospora echinospora</name>
    <dbReference type="NCBI Taxonomy" id="1992"/>
    <lineage>
        <taxon>Bacteria</taxon>
        <taxon>Bacillati</taxon>
        <taxon>Actinomycetota</taxon>
        <taxon>Actinomycetes</taxon>
        <taxon>Streptosporangiales</taxon>
        <taxon>Thermomonosporaceae</taxon>
        <taxon>Thermomonospora</taxon>
    </lineage>
</organism>
<evidence type="ECO:0000313" key="1">
    <source>
        <dbReference type="EMBL" id="SEF69425.1"/>
    </source>
</evidence>
<keyword evidence="2" id="KW-1185">Reference proteome</keyword>
<dbReference type="RefSeq" id="WP_103936224.1">
    <property type="nucleotide sequence ID" value="NZ_FNVO01000001.1"/>
</dbReference>
<dbReference type="OrthoDB" id="9856120at2"/>
<dbReference type="AlphaFoldDB" id="A0A1H5U2V7"/>